<dbReference type="GO" id="GO:0003906">
    <property type="term" value="F:DNA-(apurinic or apyrimidinic site) endonuclease activity"/>
    <property type="evidence" value="ECO:0007669"/>
    <property type="project" value="EnsemblFungi"/>
</dbReference>
<dbReference type="OrthoDB" id="391817at2759"/>
<protein>
    <submittedName>
        <fullName evidence="12">DEHA2G11814p</fullName>
    </submittedName>
</protein>
<dbReference type="PROSITE" id="PS51999">
    <property type="entry name" value="ZF_GRF"/>
    <property type="match status" value="1"/>
</dbReference>
<keyword evidence="4" id="KW-0862">Zinc</keyword>
<feature type="binding site" evidence="8">
    <location>
        <position position="32"/>
    </location>
    <ligand>
        <name>Mg(2+)</name>
        <dbReference type="ChEBI" id="CHEBI:18420"/>
        <label>1</label>
    </ligand>
</feature>
<keyword evidence="8" id="KW-0464">Manganese</keyword>
<feature type="binding site" evidence="8">
    <location>
        <position position="371"/>
    </location>
    <ligand>
        <name>Mg(2+)</name>
        <dbReference type="ChEBI" id="CHEBI:18420"/>
        <label>1</label>
    </ligand>
</feature>
<dbReference type="AlphaFoldDB" id="Q6BIC9"/>
<name>Q6BIC9_DEBHA</name>
<feature type="binding site" evidence="8">
    <location>
        <position position="234"/>
    </location>
    <ligand>
        <name>Mg(2+)</name>
        <dbReference type="ChEBI" id="CHEBI:18420"/>
        <label>1</label>
    </ligand>
</feature>
<dbReference type="Proteomes" id="UP000000599">
    <property type="component" value="Chromosome G"/>
</dbReference>
<proteinExistence type="predicted"/>
<evidence type="ECO:0000256" key="4">
    <source>
        <dbReference type="ARBA" id="ARBA00022833"/>
    </source>
</evidence>
<dbReference type="InParanoid" id="Q6BIC9"/>
<feature type="domain" description="GRF-type" evidence="11">
    <location>
        <begin position="512"/>
        <end position="565"/>
    </location>
</feature>
<dbReference type="GeneID" id="2904952"/>
<dbReference type="PANTHER" id="PTHR22748:SF4">
    <property type="entry name" value="DNA-(APURINIC OR APYRIMIDINIC SITE) ENDONUCLEASE 2"/>
    <property type="match status" value="1"/>
</dbReference>
<dbReference type="GO" id="GO:0003677">
    <property type="term" value="F:DNA binding"/>
    <property type="evidence" value="ECO:0007669"/>
    <property type="project" value="InterPro"/>
</dbReference>
<evidence type="ECO:0000313" key="13">
    <source>
        <dbReference type="Proteomes" id="UP000000599"/>
    </source>
</evidence>
<evidence type="ECO:0000256" key="10">
    <source>
        <dbReference type="PROSITE-ProRule" id="PRU01343"/>
    </source>
</evidence>
<feature type="binding site" evidence="8">
    <location>
        <position position="232"/>
    </location>
    <ligand>
        <name>Mg(2+)</name>
        <dbReference type="ChEBI" id="CHEBI:18420"/>
        <label>1</label>
    </ligand>
</feature>
<evidence type="ECO:0000256" key="5">
    <source>
        <dbReference type="ARBA" id="ARBA00022842"/>
    </source>
</evidence>
<evidence type="ECO:0000256" key="3">
    <source>
        <dbReference type="ARBA" id="ARBA00022801"/>
    </source>
</evidence>
<dbReference type="STRING" id="284592.Q6BIC9"/>
<dbReference type="Gene3D" id="3.60.10.10">
    <property type="entry name" value="Endonuclease/exonuclease/phosphatase"/>
    <property type="match status" value="1"/>
</dbReference>
<keyword evidence="6" id="KW-0539">Nucleus</keyword>
<evidence type="ECO:0000256" key="6">
    <source>
        <dbReference type="ARBA" id="ARBA00023242"/>
    </source>
</evidence>
<keyword evidence="2 10" id="KW-0863">Zinc-finger</keyword>
<dbReference type="InterPro" id="IPR020848">
    <property type="entry name" value="AP_endonuclease_F1_CS"/>
</dbReference>
<feature type="active site" description="Proton donor/acceptor" evidence="7">
    <location>
        <position position="232"/>
    </location>
</feature>
<dbReference type="EMBL" id="CR382139">
    <property type="protein sequence ID" value="CAG90528.2"/>
    <property type="molecule type" value="Genomic_DNA"/>
</dbReference>
<dbReference type="VEuPathDB" id="FungiDB:DEHA2G11814g"/>
<dbReference type="GO" id="GO:0006284">
    <property type="term" value="P:base-excision repair"/>
    <property type="evidence" value="ECO:0007669"/>
    <property type="project" value="EnsemblFungi"/>
</dbReference>
<feature type="active site" description="Proton acceptor" evidence="7">
    <location>
        <position position="372"/>
    </location>
</feature>
<dbReference type="GO" id="GO:0008270">
    <property type="term" value="F:zinc ion binding"/>
    <property type="evidence" value="ECO:0007669"/>
    <property type="project" value="UniProtKB-KW"/>
</dbReference>
<dbReference type="eggNOG" id="KOG1294">
    <property type="taxonomic scope" value="Eukaryota"/>
</dbReference>
<keyword evidence="5 8" id="KW-0460">Magnesium</keyword>
<evidence type="ECO:0000256" key="7">
    <source>
        <dbReference type="PIRSR" id="PIRSR604808-1"/>
    </source>
</evidence>
<dbReference type="InterPro" id="IPR010666">
    <property type="entry name" value="Znf_GRF"/>
</dbReference>
<feature type="active site" evidence="7">
    <location>
        <position position="190"/>
    </location>
</feature>
<feature type="site" description="Important for catalytic activity" evidence="9">
    <location>
        <position position="345"/>
    </location>
</feature>
<dbReference type="InterPro" id="IPR004808">
    <property type="entry name" value="AP_endonuc_1"/>
</dbReference>
<reference evidence="12 13" key="1">
    <citation type="journal article" date="2004" name="Nature">
        <title>Genome evolution in yeasts.</title>
        <authorList>
            <consortium name="Genolevures"/>
            <person name="Dujon B."/>
            <person name="Sherman D."/>
            <person name="Fischer G."/>
            <person name="Durrens P."/>
            <person name="Casaregola S."/>
            <person name="Lafontaine I."/>
            <person name="de Montigny J."/>
            <person name="Marck C."/>
            <person name="Neuveglise C."/>
            <person name="Talla E."/>
            <person name="Goffard N."/>
            <person name="Frangeul L."/>
            <person name="Aigle M."/>
            <person name="Anthouard V."/>
            <person name="Babour A."/>
            <person name="Barbe V."/>
            <person name="Barnay S."/>
            <person name="Blanchin S."/>
            <person name="Beckerich J.M."/>
            <person name="Beyne E."/>
            <person name="Bleykasten C."/>
            <person name="Boisrame A."/>
            <person name="Boyer J."/>
            <person name="Cattolico L."/>
            <person name="Confanioleri F."/>
            <person name="de Daruvar A."/>
            <person name="Despons L."/>
            <person name="Fabre E."/>
            <person name="Fairhead C."/>
            <person name="Ferry-Dumazet H."/>
            <person name="Groppi A."/>
            <person name="Hantraye F."/>
            <person name="Hennequin C."/>
            <person name="Jauniaux N."/>
            <person name="Joyet P."/>
            <person name="Kachouri R."/>
            <person name="Kerrest A."/>
            <person name="Koszul R."/>
            <person name="Lemaire M."/>
            <person name="Lesur I."/>
            <person name="Ma L."/>
            <person name="Muller H."/>
            <person name="Nicaud J.M."/>
            <person name="Nikolski M."/>
            <person name="Oztas S."/>
            <person name="Ozier-Kalogeropoulos O."/>
            <person name="Pellenz S."/>
            <person name="Potier S."/>
            <person name="Richard G.F."/>
            <person name="Straub M.L."/>
            <person name="Suleau A."/>
            <person name="Swennene D."/>
            <person name="Tekaia F."/>
            <person name="Wesolowski-Louvel M."/>
            <person name="Westhof E."/>
            <person name="Wirth B."/>
            <person name="Zeniou-Meyer M."/>
            <person name="Zivanovic I."/>
            <person name="Bolotin-Fukuhara M."/>
            <person name="Thierry A."/>
            <person name="Bouchier C."/>
            <person name="Caudron B."/>
            <person name="Scarpelli C."/>
            <person name="Gaillardin C."/>
            <person name="Weissenbach J."/>
            <person name="Wincker P."/>
            <person name="Souciet J.L."/>
        </authorList>
    </citation>
    <scope>NUCLEOTIDE SEQUENCE [LARGE SCALE GENOMIC DNA]</scope>
    <source>
        <strain evidence="13">ATCC 36239 / CBS 767 / BCRC 21394 / JCM 1990 / NBRC 0083 / IGC 2968</strain>
    </source>
</reference>
<evidence type="ECO:0000256" key="2">
    <source>
        <dbReference type="ARBA" id="ARBA00022771"/>
    </source>
</evidence>
<dbReference type="SUPFAM" id="SSF56219">
    <property type="entry name" value="DNase I-like"/>
    <property type="match status" value="1"/>
</dbReference>
<keyword evidence="13" id="KW-1185">Reference proteome</keyword>
<dbReference type="KEGG" id="dha:DEHA2G11814g"/>
<evidence type="ECO:0000256" key="1">
    <source>
        <dbReference type="ARBA" id="ARBA00022723"/>
    </source>
</evidence>
<keyword evidence="3" id="KW-0378">Hydrolase</keyword>
<sequence length="565" mass="64052">MESKVSKVRQNEPLNKIQNKNNCNTIRYISFNVNGAKTLFNYHPWNQLQQNYDLFFNSLEGDVVSLQELKLSPSNISNVNIGNLTKFKSFISLPKTKKGYSGVGLFVRIPETDEPEIVRHNLTVVKAEEGLTGFLNSADYPQSRYRDLDKELSIGGYPEEIDEVKGLKIDSEGRCVCIELASNIIVFSLYCPANSIGSEEGESYRLEFLKILLGRCHYLKHIMGKDVIIIGDINVSLDLIDHADTMNEKVKQKIVKPVRNGEGNSGTEFEKINYKQCIDFKVSTPARKLLNSYTISTLDPSPANRSESQFLYDTTRYTQGRRMGMYTVWNTLTGARQSNYGSRIDLILTSSDVLLKSISKADIWPYIMGSDHCPIFTDFEIRDSKHLHVTGPIKLKFEARLFYKLVKHRDISQMFSVGQPKNIKSDTESDSSSKKRKIEYVSRKTTPVPKNQQTSIGNFFFKENSNLPKVENGLASHPETEPVNTFINEPAYMKPTSIISISNLIHGEAPECYHGDKCKLKTSLSNTKTRGKKFWCCPRTTKAEAGNENGSKIGEHQCSFFKWVK</sequence>
<accession>Q6BIC9</accession>
<evidence type="ECO:0000256" key="9">
    <source>
        <dbReference type="PIRSR" id="PIRSR604808-3"/>
    </source>
</evidence>
<keyword evidence="1 8" id="KW-0479">Metal-binding</keyword>
<dbReference type="GO" id="GO:0008311">
    <property type="term" value="F:double-stranded DNA 3'-5' DNA exonuclease activity"/>
    <property type="evidence" value="ECO:0007669"/>
    <property type="project" value="EnsemblFungi"/>
</dbReference>
<dbReference type="PROSITE" id="PS51435">
    <property type="entry name" value="AP_NUCLEASE_F1_4"/>
    <property type="match status" value="1"/>
</dbReference>
<gene>
    <name evidence="12" type="ordered locus">DEHA2G11814g</name>
</gene>
<dbReference type="PROSITE" id="PS00728">
    <property type="entry name" value="AP_NUCLEASE_F1_3"/>
    <property type="match status" value="1"/>
</dbReference>
<evidence type="ECO:0000313" key="12">
    <source>
        <dbReference type="EMBL" id="CAG90528.2"/>
    </source>
</evidence>
<dbReference type="GO" id="GO:0005634">
    <property type="term" value="C:nucleus"/>
    <property type="evidence" value="ECO:0007669"/>
    <property type="project" value="TreeGrafter"/>
</dbReference>
<evidence type="ECO:0000259" key="11">
    <source>
        <dbReference type="PROSITE" id="PS51999"/>
    </source>
</evidence>
<dbReference type="InterPro" id="IPR036691">
    <property type="entry name" value="Endo/exonu/phosph_ase_sf"/>
</dbReference>
<feature type="site" description="Transition state stabilizer" evidence="9">
    <location>
        <position position="234"/>
    </location>
</feature>
<feature type="binding site" evidence="8">
    <location>
        <position position="68"/>
    </location>
    <ligand>
        <name>Mg(2+)</name>
        <dbReference type="ChEBI" id="CHEBI:18420"/>
        <label>1</label>
    </ligand>
</feature>
<feature type="site" description="Interaction with DNA substrate" evidence="9">
    <location>
        <position position="372"/>
    </location>
</feature>
<feature type="binding site" evidence="8">
    <location>
        <position position="372"/>
    </location>
    <ligand>
        <name>Mg(2+)</name>
        <dbReference type="ChEBI" id="CHEBI:18420"/>
        <label>1</label>
    </ligand>
</feature>
<dbReference type="OMA" id="YTVWNTL"/>
<dbReference type="RefSeq" id="XP_462042.2">
    <property type="nucleotide sequence ID" value="XM_462042.1"/>
</dbReference>
<dbReference type="PANTHER" id="PTHR22748">
    <property type="entry name" value="AP ENDONUCLEASE"/>
    <property type="match status" value="1"/>
</dbReference>
<comment type="cofactor">
    <cofactor evidence="8">
        <name>Mg(2+)</name>
        <dbReference type="ChEBI" id="CHEBI:18420"/>
    </cofactor>
    <cofactor evidence="8">
        <name>Mn(2+)</name>
        <dbReference type="ChEBI" id="CHEBI:29035"/>
    </cofactor>
    <text evidence="8">Probably binds two magnesium or manganese ions per subunit.</text>
</comment>
<dbReference type="FunCoup" id="Q6BIC9">
    <property type="interactions" value="500"/>
</dbReference>
<dbReference type="HOGENOM" id="CLU_010374_0_0_1"/>
<evidence type="ECO:0000256" key="8">
    <source>
        <dbReference type="PIRSR" id="PIRSR604808-2"/>
    </source>
</evidence>
<organism evidence="12 13">
    <name type="scientific">Debaryomyces hansenii (strain ATCC 36239 / CBS 767 / BCRC 21394 / JCM 1990 / NBRC 0083 / IGC 2968)</name>
    <name type="common">Yeast</name>
    <name type="synonym">Torulaspora hansenii</name>
    <dbReference type="NCBI Taxonomy" id="284592"/>
    <lineage>
        <taxon>Eukaryota</taxon>
        <taxon>Fungi</taxon>
        <taxon>Dikarya</taxon>
        <taxon>Ascomycota</taxon>
        <taxon>Saccharomycotina</taxon>
        <taxon>Pichiomycetes</taxon>
        <taxon>Debaryomycetaceae</taxon>
        <taxon>Debaryomyces</taxon>
    </lineage>
</organism>
<dbReference type="GO" id="GO:0008081">
    <property type="term" value="F:phosphoric diester hydrolase activity"/>
    <property type="evidence" value="ECO:0007669"/>
    <property type="project" value="EnsemblFungi"/>
</dbReference>